<protein>
    <submittedName>
        <fullName evidence="4">Uncharacterized protein</fullName>
    </submittedName>
</protein>
<organism evidence="5">
    <name type="scientific">Grosmannia clavigera (strain kw1407 / UAMH 11150)</name>
    <name type="common">Blue stain fungus</name>
    <name type="synonym">Graphiocladiella clavigera</name>
    <dbReference type="NCBI Taxonomy" id="655863"/>
    <lineage>
        <taxon>Eukaryota</taxon>
        <taxon>Fungi</taxon>
        <taxon>Dikarya</taxon>
        <taxon>Ascomycota</taxon>
        <taxon>Pezizomycotina</taxon>
        <taxon>Sordariomycetes</taxon>
        <taxon>Sordariomycetidae</taxon>
        <taxon>Ophiostomatales</taxon>
        <taxon>Ophiostomataceae</taxon>
        <taxon>Leptographium</taxon>
    </lineage>
</organism>
<keyword evidence="2" id="KW-0812">Transmembrane</keyword>
<dbReference type="InParanoid" id="F0XER1"/>
<dbReference type="AlphaFoldDB" id="F0XER1"/>
<feature type="compositionally biased region" description="Low complexity" evidence="1">
    <location>
        <begin position="521"/>
        <end position="540"/>
    </location>
</feature>
<proteinExistence type="predicted"/>
<name>F0XER1_GROCL</name>
<dbReference type="HOGENOM" id="CLU_029957_0_0_1"/>
<reference evidence="4 5" key="1">
    <citation type="journal article" date="2011" name="Proc. Natl. Acad. Sci. U.S.A.">
        <title>Genome and transcriptome analyses of the mountain pine beetle-fungal symbiont Grosmannia clavigera, a lodgepole pine pathogen.</title>
        <authorList>
            <person name="DiGuistini S."/>
            <person name="Wang Y."/>
            <person name="Liao N.Y."/>
            <person name="Taylor G."/>
            <person name="Tanguay P."/>
            <person name="Feau N."/>
            <person name="Henrissat B."/>
            <person name="Chan S.K."/>
            <person name="Hesse-Orce U."/>
            <person name="Alamouti S.M."/>
            <person name="Tsui C.K.M."/>
            <person name="Docking R.T."/>
            <person name="Levasseur A."/>
            <person name="Haridas S."/>
            <person name="Robertson G."/>
            <person name="Birol I."/>
            <person name="Holt R.A."/>
            <person name="Marra M.A."/>
            <person name="Hamelin R.C."/>
            <person name="Hirst M."/>
            <person name="Jones S.J.M."/>
            <person name="Bohlmann J."/>
            <person name="Breuil C."/>
        </authorList>
    </citation>
    <scope>NUCLEOTIDE SEQUENCE [LARGE SCALE GENOMIC DNA]</scope>
    <source>
        <strain evidence="5">kw1407 / UAMH 11150</strain>
    </source>
</reference>
<accession>F0XER1</accession>
<dbReference type="Proteomes" id="UP000007796">
    <property type="component" value="Unassembled WGS sequence"/>
</dbReference>
<feature type="chain" id="PRO_5003259905" evidence="3">
    <location>
        <begin position="30"/>
        <end position="560"/>
    </location>
</feature>
<feature type="region of interest" description="Disordered" evidence="1">
    <location>
        <begin position="341"/>
        <end position="427"/>
    </location>
</feature>
<keyword evidence="5" id="KW-1185">Reference proteome</keyword>
<keyword evidence="3" id="KW-0732">Signal</keyword>
<evidence type="ECO:0000313" key="4">
    <source>
        <dbReference type="EMBL" id="EFX03763.1"/>
    </source>
</evidence>
<sequence length="560" mass="56971">MTTASIRRQRQPSLAPLVFLASVVSLVLAELPGRNDAILQLGDAGAANLLPPPAIPLHADFPGLSPAYGFEPAKALLRRDGGGCASNFHSCEVPDLTCCCSANHLLARLLALGLDINSSLCCQNSKYCFIDPTSLGPACCDIGSVCGSSCSASQYECNATTTITLRAPTTGSSSGSSATAIALATSTTISVYSACCARRCPQTSMFACASSLGNGCCSYGQTCASSSQCMWTTSTSSSTGGSSKSTKSISLTSATSTSSCGTSQITCPTALGIGCCALGYACTVVTSQLFCAQETAIAVTKSNSSGLSSGVKVGIAVGVIIGAAAIIGGGTWVCLRQRHRQSSAGSRSENPRDFDPYQMANSDGQPGGGGAFFLGGNPHSQTQSSAMADSPVRSWRRPLHLRRNTTSGSNNSAPESGPPGVPTGAMDREGDLVPLYGPGGLEMFPPRVDAAHGADHGVPVTPQAPYDIVAPVEIDSTAVMRPERIGGSAAAAGPPFHAVSEQFELDGSEVPPASSYTHTRAPSQQQALGASSSSDAAAAQTDESPIVPRYIPSGLLDSLS</sequence>
<evidence type="ECO:0000256" key="1">
    <source>
        <dbReference type="SAM" id="MobiDB-lite"/>
    </source>
</evidence>
<feature type="region of interest" description="Disordered" evidence="1">
    <location>
        <begin position="506"/>
        <end position="560"/>
    </location>
</feature>
<dbReference type="eggNOG" id="ENOG502RJED">
    <property type="taxonomic scope" value="Eukaryota"/>
</dbReference>
<feature type="compositionally biased region" description="Polar residues" evidence="1">
    <location>
        <begin position="404"/>
        <end position="414"/>
    </location>
</feature>
<keyword evidence="2" id="KW-1133">Transmembrane helix</keyword>
<dbReference type="GeneID" id="25980395"/>
<evidence type="ECO:0000256" key="2">
    <source>
        <dbReference type="SAM" id="Phobius"/>
    </source>
</evidence>
<dbReference type="RefSeq" id="XP_014173245.1">
    <property type="nucleotide sequence ID" value="XM_014317770.1"/>
</dbReference>
<feature type="transmembrane region" description="Helical" evidence="2">
    <location>
        <begin position="313"/>
        <end position="335"/>
    </location>
</feature>
<evidence type="ECO:0000313" key="5">
    <source>
        <dbReference type="Proteomes" id="UP000007796"/>
    </source>
</evidence>
<dbReference type="STRING" id="655863.F0XER1"/>
<gene>
    <name evidence="4" type="ORF">CMQ_691</name>
</gene>
<evidence type="ECO:0000256" key="3">
    <source>
        <dbReference type="SAM" id="SignalP"/>
    </source>
</evidence>
<feature type="compositionally biased region" description="Polar residues" evidence="1">
    <location>
        <begin position="378"/>
        <end position="387"/>
    </location>
</feature>
<feature type="signal peptide" evidence="3">
    <location>
        <begin position="1"/>
        <end position="29"/>
    </location>
</feature>
<dbReference type="EMBL" id="GL629765">
    <property type="protein sequence ID" value="EFX03763.1"/>
    <property type="molecule type" value="Genomic_DNA"/>
</dbReference>
<feature type="compositionally biased region" description="Basic residues" evidence="1">
    <location>
        <begin position="394"/>
        <end position="403"/>
    </location>
</feature>
<keyword evidence="2" id="KW-0472">Membrane</keyword>
<dbReference type="OrthoDB" id="4499262at2759"/>